<proteinExistence type="inferred from homology"/>
<evidence type="ECO:0000313" key="7">
    <source>
        <dbReference type="EMBL" id="UUT35135.1"/>
    </source>
</evidence>
<dbReference type="InterPro" id="IPR012506">
    <property type="entry name" value="TMEM86B-like"/>
</dbReference>
<keyword evidence="8" id="KW-1185">Reference proteome</keyword>
<feature type="transmembrane region" description="Helical" evidence="6">
    <location>
        <begin position="32"/>
        <end position="52"/>
    </location>
</feature>
<sequence length="62" mass="6487">MAIGALLFLASDTLLAFRLFLPDAMPGWTSPVVMLTYTAGQGLIAAGALAALRREPRARIAG</sequence>
<accession>A0ABY5NIY6</accession>
<evidence type="ECO:0000256" key="3">
    <source>
        <dbReference type="ARBA" id="ARBA00022692"/>
    </source>
</evidence>
<evidence type="ECO:0000256" key="2">
    <source>
        <dbReference type="ARBA" id="ARBA00007375"/>
    </source>
</evidence>
<evidence type="ECO:0000256" key="1">
    <source>
        <dbReference type="ARBA" id="ARBA00004141"/>
    </source>
</evidence>
<gene>
    <name evidence="7" type="ORF">L2X98_33335</name>
</gene>
<dbReference type="EMBL" id="CP091139">
    <property type="protein sequence ID" value="UUT35135.1"/>
    <property type="molecule type" value="Genomic_DNA"/>
</dbReference>
<keyword evidence="3 6" id="KW-0812">Transmembrane</keyword>
<evidence type="ECO:0000313" key="8">
    <source>
        <dbReference type="Proteomes" id="UP001054811"/>
    </source>
</evidence>
<reference evidence="7" key="1">
    <citation type="submission" date="2022-01" db="EMBL/GenBank/DDBJ databases">
        <title>Microbacterium eymi and Microbacterium rhizovicinus sp. nov., isolated from the rhizospheric soil of Elymus tsukushiensis, a plant native to the Dokdo Islands, Republic of Korea.</title>
        <authorList>
            <person name="Hwang Y.J."/>
        </authorList>
    </citation>
    <scope>NUCLEOTIDE SEQUENCE</scope>
    <source>
        <strain evidence="7">KUDC0405</strain>
    </source>
</reference>
<organism evidence="7 8">
    <name type="scientific">Microbacterium elymi</name>
    <dbReference type="NCBI Taxonomy" id="2909587"/>
    <lineage>
        <taxon>Bacteria</taxon>
        <taxon>Bacillati</taxon>
        <taxon>Actinomycetota</taxon>
        <taxon>Actinomycetes</taxon>
        <taxon>Micrococcales</taxon>
        <taxon>Microbacteriaceae</taxon>
        <taxon>Microbacterium</taxon>
    </lineage>
</organism>
<dbReference type="Proteomes" id="UP001054811">
    <property type="component" value="Chromosome"/>
</dbReference>
<comment type="subcellular location">
    <subcellularLocation>
        <location evidence="1">Membrane</location>
        <topology evidence="1">Multi-pass membrane protein</topology>
    </subcellularLocation>
</comment>
<keyword evidence="5 6" id="KW-0472">Membrane</keyword>
<keyword evidence="4 6" id="KW-1133">Transmembrane helix</keyword>
<evidence type="ECO:0000256" key="4">
    <source>
        <dbReference type="ARBA" id="ARBA00022989"/>
    </source>
</evidence>
<comment type="similarity">
    <text evidence="2">Belongs to the TMEM86 family.</text>
</comment>
<evidence type="ECO:0000256" key="6">
    <source>
        <dbReference type="SAM" id="Phobius"/>
    </source>
</evidence>
<name>A0ABY5NIY6_9MICO</name>
<dbReference type="Pfam" id="PF07947">
    <property type="entry name" value="YhhN"/>
    <property type="match status" value="1"/>
</dbReference>
<evidence type="ECO:0000256" key="5">
    <source>
        <dbReference type="ARBA" id="ARBA00023136"/>
    </source>
</evidence>
<protein>
    <submittedName>
        <fullName evidence="7">Lysoplasmalogenase</fullName>
    </submittedName>
</protein>
<dbReference type="RefSeq" id="WP_259611689.1">
    <property type="nucleotide sequence ID" value="NZ_CP091139.2"/>
</dbReference>